<evidence type="ECO:0000313" key="1">
    <source>
        <dbReference type="Proteomes" id="UP000025227"/>
    </source>
</evidence>
<keyword evidence="1" id="KW-1185">Reference proteome</keyword>
<dbReference type="WBParaSite" id="HCON_00037135-00001">
    <property type="protein sequence ID" value="HCON_00037135-00001"/>
    <property type="gene ID" value="HCON_00037135"/>
</dbReference>
<dbReference type="AlphaFoldDB" id="A0A7I4Y2M1"/>
<evidence type="ECO:0000313" key="2">
    <source>
        <dbReference type="WBParaSite" id="HCON_00037135-00001"/>
    </source>
</evidence>
<name>A0A7I4Y2M1_HAECO</name>
<accession>A0A7I4Y2M1</accession>
<sequence length="51" mass="6048">MVSKWKIFDRSPRNQGRQQGFLFTYNSEPRLWGMSITAEGVNNQREESRTL</sequence>
<proteinExistence type="predicted"/>
<protein>
    <submittedName>
        <fullName evidence="2">Uncharacterized protein</fullName>
    </submittedName>
</protein>
<reference evidence="2" key="1">
    <citation type="submission" date="2020-12" db="UniProtKB">
        <authorList>
            <consortium name="WormBaseParasite"/>
        </authorList>
    </citation>
    <scope>IDENTIFICATION</scope>
    <source>
        <strain evidence="2">MHco3</strain>
    </source>
</reference>
<dbReference type="Proteomes" id="UP000025227">
    <property type="component" value="Unplaced"/>
</dbReference>
<organism evidence="1 2">
    <name type="scientific">Haemonchus contortus</name>
    <name type="common">Barber pole worm</name>
    <dbReference type="NCBI Taxonomy" id="6289"/>
    <lineage>
        <taxon>Eukaryota</taxon>
        <taxon>Metazoa</taxon>
        <taxon>Ecdysozoa</taxon>
        <taxon>Nematoda</taxon>
        <taxon>Chromadorea</taxon>
        <taxon>Rhabditida</taxon>
        <taxon>Rhabditina</taxon>
        <taxon>Rhabditomorpha</taxon>
        <taxon>Strongyloidea</taxon>
        <taxon>Trichostrongylidae</taxon>
        <taxon>Haemonchus</taxon>
    </lineage>
</organism>